<evidence type="ECO:0000259" key="12">
    <source>
        <dbReference type="PROSITE" id="PS51278"/>
    </source>
</evidence>
<evidence type="ECO:0000256" key="2">
    <source>
        <dbReference type="ARBA" id="ARBA00010138"/>
    </source>
</evidence>
<keyword evidence="7 11" id="KW-0411">Iron-sulfur</keyword>
<keyword evidence="6 7" id="KW-0315">Glutamine amidotransferase</keyword>
<dbReference type="EMBL" id="CP036528">
    <property type="protein sequence ID" value="QBK24528.1"/>
    <property type="molecule type" value="Genomic_DNA"/>
</dbReference>
<dbReference type="HAMAP" id="MF_01931">
    <property type="entry name" value="PurF"/>
    <property type="match status" value="1"/>
</dbReference>
<dbReference type="EC" id="2.4.2.14" evidence="7"/>
<dbReference type="InterPro" id="IPR029057">
    <property type="entry name" value="PRTase-like"/>
</dbReference>
<gene>
    <name evidence="7" type="primary">purF</name>
    <name evidence="13" type="ORF">DKZ56_00520</name>
</gene>
<dbReference type="CDD" id="cd00715">
    <property type="entry name" value="GPATase_N"/>
    <property type="match status" value="1"/>
</dbReference>
<dbReference type="GO" id="GO:0009113">
    <property type="term" value="P:purine nucleobase biosynthetic process"/>
    <property type="evidence" value="ECO:0007669"/>
    <property type="project" value="UniProtKB-UniRule"/>
</dbReference>
<accession>A0A4P6URK1</accession>
<feature type="binding site" evidence="7 11">
    <location>
        <position position="448"/>
    </location>
    <ligand>
        <name>[4Fe-4S] cluster</name>
        <dbReference type="ChEBI" id="CHEBI:49883"/>
    </ligand>
</feature>
<evidence type="ECO:0000256" key="4">
    <source>
        <dbReference type="ARBA" id="ARBA00022679"/>
    </source>
</evidence>
<dbReference type="GO" id="GO:0006189">
    <property type="term" value="P:'de novo' IMP biosynthetic process"/>
    <property type="evidence" value="ECO:0007669"/>
    <property type="project" value="UniProtKB-UniRule"/>
</dbReference>
<evidence type="ECO:0000313" key="14">
    <source>
        <dbReference type="Proteomes" id="UP000291151"/>
    </source>
</evidence>
<dbReference type="SUPFAM" id="SSF53271">
    <property type="entry name" value="PRTase-like"/>
    <property type="match status" value="1"/>
</dbReference>
<feature type="binding site" evidence="7 10">
    <location>
        <position position="356"/>
    </location>
    <ligand>
        <name>Mg(2+)</name>
        <dbReference type="ChEBI" id="CHEBI:18420"/>
    </ligand>
</feature>
<feature type="binding site" evidence="7 11">
    <location>
        <position position="393"/>
    </location>
    <ligand>
        <name>[4Fe-4S] cluster</name>
        <dbReference type="ChEBI" id="CHEBI:49883"/>
    </ligand>
</feature>
<comment type="function">
    <text evidence="7">Catalyzes the formation of phosphoribosylamine from phosphoribosylpyrophosphate (PRPP) and glutamine.</text>
</comment>
<dbReference type="AlphaFoldDB" id="A0A4P6URK1"/>
<feature type="binding site" evidence="7 11">
    <location>
        <position position="451"/>
    </location>
    <ligand>
        <name>[4Fe-4S] cluster</name>
        <dbReference type="ChEBI" id="CHEBI:49883"/>
    </ligand>
</feature>
<keyword evidence="14" id="KW-1185">Reference proteome</keyword>
<keyword evidence="7" id="KW-0004">4Fe-4S</keyword>
<evidence type="ECO:0000256" key="6">
    <source>
        <dbReference type="ARBA" id="ARBA00022962"/>
    </source>
</evidence>
<dbReference type="GO" id="GO:0004044">
    <property type="term" value="F:amidophosphoribosyltransferase activity"/>
    <property type="evidence" value="ECO:0007669"/>
    <property type="project" value="UniProtKB-UniRule"/>
</dbReference>
<keyword evidence="5 7" id="KW-0658">Purine biosynthesis</keyword>
<dbReference type="NCBIfam" id="TIGR01134">
    <property type="entry name" value="purF"/>
    <property type="match status" value="1"/>
</dbReference>
<evidence type="ECO:0000256" key="11">
    <source>
        <dbReference type="PIRSR" id="PIRSR000485-3"/>
    </source>
</evidence>
<evidence type="ECO:0000256" key="1">
    <source>
        <dbReference type="ARBA" id="ARBA00005209"/>
    </source>
</evidence>
<feature type="active site" description="Nucleophile" evidence="7 9">
    <location>
        <position position="12"/>
    </location>
</feature>
<dbReference type="UniPathway" id="UPA00074">
    <property type="reaction ID" value="UER00124"/>
</dbReference>
<dbReference type="InterPro" id="IPR017932">
    <property type="entry name" value="GATase_2_dom"/>
</dbReference>
<dbReference type="KEGG" id="uth:DKZ56_00520"/>
<dbReference type="Proteomes" id="UP000291151">
    <property type="component" value="Chromosome"/>
</dbReference>
<comment type="cofactor">
    <cofactor evidence="7 11">
        <name>[4Fe-4S] cluster</name>
        <dbReference type="ChEBI" id="CHEBI:49883"/>
    </cofactor>
    <text evidence="7 11">Binds 1 [4Fe-4S] cluster per subunit.</text>
</comment>
<evidence type="ECO:0000313" key="13">
    <source>
        <dbReference type="EMBL" id="QBK24528.1"/>
    </source>
</evidence>
<dbReference type="InterPro" id="IPR005854">
    <property type="entry name" value="PurF"/>
</dbReference>
<dbReference type="GO" id="GO:0000287">
    <property type="term" value="F:magnesium ion binding"/>
    <property type="evidence" value="ECO:0007669"/>
    <property type="project" value="UniProtKB-UniRule"/>
</dbReference>
<organism evidence="13 14">
    <name type="scientific">Ureibacillus thermophilus</name>
    <dbReference type="NCBI Taxonomy" id="367743"/>
    <lineage>
        <taxon>Bacteria</taxon>
        <taxon>Bacillati</taxon>
        <taxon>Bacillota</taxon>
        <taxon>Bacilli</taxon>
        <taxon>Bacillales</taxon>
        <taxon>Caryophanaceae</taxon>
        <taxon>Ureibacillus</taxon>
    </lineage>
</organism>
<reference evidence="13 14" key="1">
    <citation type="submission" date="2019-02" db="EMBL/GenBank/DDBJ databases">
        <title>Ureibacillus thermophilus.</title>
        <authorList>
            <person name="Sunny J.S."/>
            <person name="Natarajan A."/>
            <person name="Saleena L.M."/>
        </authorList>
    </citation>
    <scope>NUCLEOTIDE SEQUENCE [LARGE SCALE GENOMIC DNA]</scope>
    <source>
        <strain evidence="13 14">LM102</strain>
    </source>
</reference>
<dbReference type="InterPro" id="IPR029055">
    <property type="entry name" value="Ntn_hydrolases_N"/>
</dbReference>
<evidence type="ECO:0000256" key="8">
    <source>
        <dbReference type="PIRNR" id="PIRNR000485"/>
    </source>
</evidence>
<dbReference type="SUPFAM" id="SSF56235">
    <property type="entry name" value="N-terminal nucleophile aminohydrolases (Ntn hydrolases)"/>
    <property type="match status" value="1"/>
</dbReference>
<keyword evidence="7 10" id="KW-0479">Metal-binding</keyword>
<dbReference type="PROSITE" id="PS51278">
    <property type="entry name" value="GATASE_TYPE_2"/>
    <property type="match status" value="1"/>
</dbReference>
<dbReference type="Gene3D" id="3.60.20.10">
    <property type="entry name" value="Glutamine Phosphoribosylpyrophosphate, subunit 1, domain 1"/>
    <property type="match status" value="1"/>
</dbReference>
<dbReference type="RefSeq" id="WP_208650806.1">
    <property type="nucleotide sequence ID" value="NZ_CP036528.1"/>
</dbReference>
<keyword evidence="4 7" id="KW-0808">Transferase</keyword>
<name>A0A4P6URK1_9BACL</name>
<keyword evidence="7 10" id="KW-0460">Magnesium</keyword>
<dbReference type="InterPro" id="IPR000836">
    <property type="entry name" value="PRTase_dom"/>
</dbReference>
<comment type="similarity">
    <text evidence="2 7 8">In the C-terminal section; belongs to the purine/pyrimidine phosphoribosyltransferase family.</text>
</comment>
<protein>
    <recommendedName>
        <fullName evidence="7">Amidophosphoribosyltransferase</fullName>
        <shortName evidence="7">ATase</shortName>
        <ecNumber evidence="7">2.4.2.14</ecNumber>
    </recommendedName>
    <alternativeName>
        <fullName evidence="7">Glutamine phosphoribosylpyrophosphate amidotransferase</fullName>
        <shortName evidence="7">GPATase</shortName>
    </alternativeName>
</protein>
<evidence type="ECO:0000256" key="9">
    <source>
        <dbReference type="PIRSR" id="PIRSR000485-1"/>
    </source>
</evidence>
<feature type="binding site" evidence="7 11">
    <location>
        <position position="246"/>
    </location>
    <ligand>
        <name>[4Fe-4S] cluster</name>
        <dbReference type="ChEBI" id="CHEBI:49883"/>
    </ligand>
</feature>
<feature type="binding site" evidence="7 10">
    <location>
        <position position="294"/>
    </location>
    <ligand>
        <name>Mg(2+)</name>
        <dbReference type="ChEBI" id="CHEBI:18420"/>
    </ligand>
</feature>
<dbReference type="GO" id="GO:0051539">
    <property type="term" value="F:4 iron, 4 sulfur cluster binding"/>
    <property type="evidence" value="ECO:0007669"/>
    <property type="project" value="UniProtKB-KW"/>
</dbReference>
<evidence type="ECO:0000256" key="5">
    <source>
        <dbReference type="ARBA" id="ARBA00022755"/>
    </source>
</evidence>
<evidence type="ECO:0000256" key="10">
    <source>
        <dbReference type="PIRSR" id="PIRSR000485-2"/>
    </source>
</evidence>
<comment type="catalytic activity">
    <reaction evidence="7 8">
        <text>5-phospho-beta-D-ribosylamine + L-glutamate + diphosphate = 5-phospho-alpha-D-ribose 1-diphosphate + L-glutamine + H2O</text>
        <dbReference type="Rhea" id="RHEA:14905"/>
        <dbReference type="ChEBI" id="CHEBI:15377"/>
        <dbReference type="ChEBI" id="CHEBI:29985"/>
        <dbReference type="ChEBI" id="CHEBI:33019"/>
        <dbReference type="ChEBI" id="CHEBI:58017"/>
        <dbReference type="ChEBI" id="CHEBI:58359"/>
        <dbReference type="ChEBI" id="CHEBI:58681"/>
        <dbReference type="EC" id="2.4.2.14"/>
    </reaction>
</comment>
<dbReference type="Gene3D" id="3.40.50.2020">
    <property type="match status" value="1"/>
</dbReference>
<sequence length="474" mass="51884">MLAEIRGLNEECGVFGIWGHEASAQMCYYGLHALQHRGQEGAGIVATDGQYFKIVKGEGLVNEVFNEEKINNLKGTAAIAHVRYATAGGGGIDNVQPLLFRSSTGTMAVAHNGNLVNANHLKQHLERSGSIFHSTSDTEVIVHLIKKSKKPLFLEQVKEAISLLKGAFSLIILTKDKMILARDRNGLRPLSIGKLGDAWVASSETCAFDLIGAEYVREVQPGQLVIISHNGIVEDRYAVMEQRAMCAMEYVYFARPDSNIDQVNIHMARKRMGKQLAKEMGYIDADVVTGVPDSSISAAIGFAEEIGIPYEMGLIKNRYVGRTFIQPTQELRERGVKMKLSPVVQVVCGKRVVMVDDSIVRGTTSRRIVKMLKEAGAKEVHVAITSPPIANPCFYGIDISSDEELIATGKTVDEIREAIGADSLTFLSPEGLVEAISRPFDDENGGLCMACFTGKYPTDIYPDTVLPHIKELSR</sequence>
<dbReference type="Pfam" id="PF00156">
    <property type="entry name" value="Pribosyltran"/>
    <property type="match status" value="1"/>
</dbReference>
<keyword evidence="3 7" id="KW-0328">Glycosyltransferase</keyword>
<evidence type="ECO:0000256" key="3">
    <source>
        <dbReference type="ARBA" id="ARBA00022676"/>
    </source>
</evidence>
<dbReference type="CDD" id="cd06223">
    <property type="entry name" value="PRTases_typeI"/>
    <property type="match status" value="1"/>
</dbReference>
<comment type="cofactor">
    <cofactor evidence="7 10">
        <name>Mg(2+)</name>
        <dbReference type="ChEBI" id="CHEBI:18420"/>
    </cofactor>
    <text evidence="7 10">Binds 1 Mg(2+) ion per subunit.</text>
</comment>
<evidence type="ECO:0000256" key="7">
    <source>
        <dbReference type="HAMAP-Rule" id="MF_01931"/>
    </source>
</evidence>
<comment type="pathway">
    <text evidence="1 7 8">Purine metabolism; IMP biosynthesis via de novo pathway; N(1)-(5-phospho-D-ribosyl)glycinamide from 5-phospho-alpha-D-ribose 1-diphosphate: step 1/2.</text>
</comment>
<dbReference type="InterPro" id="IPR035584">
    <property type="entry name" value="PurF_N"/>
</dbReference>
<dbReference type="Pfam" id="PF13537">
    <property type="entry name" value="GATase_7"/>
    <property type="match status" value="1"/>
</dbReference>
<feature type="binding site" evidence="7 10">
    <location>
        <position position="357"/>
    </location>
    <ligand>
        <name>Mg(2+)</name>
        <dbReference type="ChEBI" id="CHEBI:18420"/>
    </ligand>
</feature>
<feature type="domain" description="Glutamine amidotransferase type-2" evidence="12">
    <location>
        <begin position="12"/>
        <end position="230"/>
    </location>
</feature>
<keyword evidence="7 11" id="KW-0408">Iron</keyword>
<proteinExistence type="inferred from homology"/>
<dbReference type="PANTHER" id="PTHR11907">
    <property type="entry name" value="AMIDOPHOSPHORIBOSYLTRANSFERASE"/>
    <property type="match status" value="1"/>
</dbReference>
<dbReference type="PIRSF" id="PIRSF000485">
    <property type="entry name" value="Amd_phspho_trans"/>
    <property type="match status" value="1"/>
</dbReference>